<dbReference type="CDD" id="cd00350">
    <property type="entry name" value="rubredoxin_like"/>
    <property type="match status" value="1"/>
</dbReference>
<evidence type="ECO:0000313" key="2">
    <source>
        <dbReference type="Proteomes" id="UP000724268"/>
    </source>
</evidence>
<dbReference type="EMBL" id="JAHXRS010000029">
    <property type="protein sequence ID" value="MBW6395988.1"/>
    <property type="molecule type" value="Genomic_DNA"/>
</dbReference>
<comment type="caution">
    <text evidence="1">The sequence shown here is derived from an EMBL/GenBank/DDBJ whole genome shotgun (WGS) entry which is preliminary data.</text>
</comment>
<dbReference type="Proteomes" id="UP000724268">
    <property type="component" value="Unassembled WGS sequence"/>
</dbReference>
<keyword evidence="2" id="KW-1185">Reference proteome</keyword>
<organism evidence="1 2">
    <name type="scientific">Thermus brevis</name>
    <dbReference type="NCBI Taxonomy" id="2862456"/>
    <lineage>
        <taxon>Bacteria</taxon>
        <taxon>Thermotogati</taxon>
        <taxon>Deinococcota</taxon>
        <taxon>Deinococci</taxon>
        <taxon>Thermales</taxon>
        <taxon>Thermaceae</taxon>
        <taxon>Thermus</taxon>
    </lineage>
</organism>
<proteinExistence type="predicted"/>
<protein>
    <recommendedName>
        <fullName evidence="3">TFIIB-type zinc ribbon-containing protein</fullName>
    </recommendedName>
</protein>
<accession>A0ABS7A124</accession>
<sequence>MGLKEQIALLEASGWHIAPFAPDLQAATGLVAGGWREGWDEPVWRCPECGASPDPALWEVEGRAVQGWACPACGALGLEEHLPRERRVIHRAWTAEELAQEVERYRPRPVARSLGEEVRRKEAWARERLEALLEEVKSAPSGARNNTLASAAYRAGALLRRYPVGGLEGVLERLVEAAVAAGLPRAEARSTAERGLKKGFEGGA</sequence>
<name>A0ABS7A124_9DEIN</name>
<evidence type="ECO:0008006" key="3">
    <source>
        <dbReference type="Google" id="ProtNLM"/>
    </source>
</evidence>
<gene>
    <name evidence="1" type="ORF">KZX47_12625</name>
</gene>
<evidence type="ECO:0000313" key="1">
    <source>
        <dbReference type="EMBL" id="MBW6395988.1"/>
    </source>
</evidence>
<reference evidence="1 2" key="1">
    <citation type="submission" date="2021-07" db="EMBL/GenBank/DDBJ databases">
        <title>Thermus aquaticus gen. n. and sp. n., a nonsporulating extreme thermophile.</title>
        <authorList>
            <person name="Hu C.-J."/>
            <person name="Li W.-J."/>
            <person name="Xian W.-D."/>
        </authorList>
    </citation>
    <scope>NUCLEOTIDE SEQUENCE [LARGE SCALE GENOMIC DNA]</scope>
    <source>
        <strain evidence="1 2">SYSU G05001</strain>
    </source>
</reference>
<dbReference type="RefSeq" id="WP_219760443.1">
    <property type="nucleotide sequence ID" value="NZ_JAHXRS010000029.1"/>
</dbReference>